<dbReference type="InterPro" id="IPR050807">
    <property type="entry name" value="TransReg_Diox_bact_type"/>
</dbReference>
<gene>
    <name evidence="3" type="ORF">AWB70_02935</name>
</gene>
<evidence type="ECO:0000256" key="1">
    <source>
        <dbReference type="ARBA" id="ARBA00023125"/>
    </source>
</evidence>
<dbReference type="SUPFAM" id="SSF51182">
    <property type="entry name" value="RmlC-like cupins"/>
    <property type="match status" value="1"/>
</dbReference>
<organism evidence="3 4">
    <name type="scientific">Caballeronia cordobensis</name>
    <name type="common">Burkholderia cordobensis</name>
    <dbReference type="NCBI Taxonomy" id="1353886"/>
    <lineage>
        <taxon>Bacteria</taxon>
        <taxon>Pseudomonadati</taxon>
        <taxon>Pseudomonadota</taxon>
        <taxon>Betaproteobacteria</taxon>
        <taxon>Burkholderiales</taxon>
        <taxon>Burkholderiaceae</taxon>
        <taxon>Caballeronia</taxon>
    </lineage>
</organism>
<dbReference type="GO" id="GO:0003677">
    <property type="term" value="F:DNA binding"/>
    <property type="evidence" value="ECO:0007669"/>
    <property type="project" value="UniProtKB-KW"/>
</dbReference>
<dbReference type="Gene3D" id="1.10.260.40">
    <property type="entry name" value="lambda repressor-like DNA-binding domains"/>
    <property type="match status" value="1"/>
</dbReference>
<feature type="domain" description="HTH cro/C1-type" evidence="2">
    <location>
        <begin position="28"/>
        <end position="82"/>
    </location>
</feature>
<dbReference type="PROSITE" id="PS50943">
    <property type="entry name" value="HTH_CROC1"/>
    <property type="match status" value="1"/>
</dbReference>
<dbReference type="InterPro" id="IPR010982">
    <property type="entry name" value="Lambda_DNA-bd_dom_sf"/>
</dbReference>
<keyword evidence="1" id="KW-0238">DNA-binding</keyword>
<dbReference type="Pfam" id="PF01381">
    <property type="entry name" value="HTH_3"/>
    <property type="match status" value="1"/>
</dbReference>
<name>A0A158H5W7_CABCO</name>
<dbReference type="InterPro" id="IPR014710">
    <property type="entry name" value="RmlC-like_jellyroll"/>
</dbReference>
<dbReference type="Gene3D" id="2.60.120.10">
    <property type="entry name" value="Jelly Rolls"/>
    <property type="match status" value="1"/>
</dbReference>
<dbReference type="InterPro" id="IPR011051">
    <property type="entry name" value="RmlC_Cupin_sf"/>
</dbReference>
<evidence type="ECO:0000259" key="2">
    <source>
        <dbReference type="PROSITE" id="PS50943"/>
    </source>
</evidence>
<evidence type="ECO:0000313" key="3">
    <source>
        <dbReference type="EMBL" id="SAL39675.1"/>
    </source>
</evidence>
<accession>A0A158H5W7</accession>
<dbReference type="PANTHER" id="PTHR46797">
    <property type="entry name" value="HTH-TYPE TRANSCRIPTIONAL REGULATOR"/>
    <property type="match status" value="1"/>
</dbReference>
<dbReference type="PANTHER" id="PTHR46797:SF2">
    <property type="entry name" value="TRANSCRIPTIONAL REGULATOR"/>
    <property type="match status" value="1"/>
</dbReference>
<dbReference type="EMBL" id="FCNY02000007">
    <property type="protein sequence ID" value="SAL39675.1"/>
    <property type="molecule type" value="Genomic_DNA"/>
</dbReference>
<proteinExistence type="predicted"/>
<dbReference type="SUPFAM" id="SSF47413">
    <property type="entry name" value="lambda repressor-like DNA-binding domains"/>
    <property type="match status" value="1"/>
</dbReference>
<dbReference type="InterPro" id="IPR001387">
    <property type="entry name" value="Cro/C1-type_HTH"/>
</dbReference>
<dbReference type="Proteomes" id="UP000054740">
    <property type="component" value="Unassembled WGS sequence"/>
</dbReference>
<keyword evidence="4" id="KW-1185">Reference proteome</keyword>
<dbReference type="GO" id="GO:0003700">
    <property type="term" value="F:DNA-binding transcription factor activity"/>
    <property type="evidence" value="ECO:0007669"/>
    <property type="project" value="TreeGrafter"/>
</dbReference>
<sequence length="202" mass="22170">MARGAVHRNEADFIDDPGMDQVALGQEIRKLRKARSKTLAEIALATGRSVSFISQLERGRAEISISDLRRVAHTLGVPLGWFFMSEKKPAAEVGRVVRAGARRRLGSATDGLVEELLSPDIGGAFETFLSTFAPGAALAEATLRDTEEEGYLVSGELDMWIGDHLFQLSPGDSFRIVREPFRWANRGETDAVVVWVISPPTY</sequence>
<dbReference type="SMART" id="SM00530">
    <property type="entry name" value="HTH_XRE"/>
    <property type="match status" value="1"/>
</dbReference>
<evidence type="ECO:0000313" key="4">
    <source>
        <dbReference type="Proteomes" id="UP000054740"/>
    </source>
</evidence>
<dbReference type="CDD" id="cd02209">
    <property type="entry name" value="cupin_XRE_C"/>
    <property type="match status" value="1"/>
</dbReference>
<dbReference type="Pfam" id="PF07883">
    <property type="entry name" value="Cupin_2"/>
    <property type="match status" value="1"/>
</dbReference>
<dbReference type="AlphaFoldDB" id="A0A158H5W7"/>
<reference evidence="4" key="1">
    <citation type="submission" date="2016-01" db="EMBL/GenBank/DDBJ databases">
        <authorList>
            <person name="Peeters C."/>
        </authorList>
    </citation>
    <scope>NUCLEOTIDE SEQUENCE [LARGE SCALE GENOMIC DNA]</scope>
</reference>
<dbReference type="CDD" id="cd00093">
    <property type="entry name" value="HTH_XRE"/>
    <property type="match status" value="1"/>
</dbReference>
<protein>
    <submittedName>
        <fullName evidence="3">XRE family transcriptional regulator</fullName>
    </submittedName>
</protein>
<dbReference type="InterPro" id="IPR013096">
    <property type="entry name" value="Cupin_2"/>
</dbReference>
<dbReference type="GO" id="GO:0005829">
    <property type="term" value="C:cytosol"/>
    <property type="evidence" value="ECO:0007669"/>
    <property type="project" value="TreeGrafter"/>
</dbReference>